<evidence type="ECO:0000256" key="5">
    <source>
        <dbReference type="ARBA" id="ARBA00022553"/>
    </source>
</evidence>
<keyword evidence="21" id="KW-0378">Hydrolase</keyword>
<dbReference type="InterPro" id="IPR023214">
    <property type="entry name" value="HAD_sf"/>
</dbReference>
<comment type="subcellular location">
    <subcellularLocation>
        <location evidence="1">Cell membrane</location>
        <topology evidence="1">Multi-pass membrane protein</topology>
    </subcellularLocation>
</comment>
<evidence type="ECO:0000256" key="11">
    <source>
        <dbReference type="ARBA" id="ARBA00022842"/>
    </source>
</evidence>
<keyword evidence="15" id="KW-0406">Ion transport</keyword>
<dbReference type="GO" id="GO:0016887">
    <property type="term" value="F:ATP hydrolysis activity"/>
    <property type="evidence" value="ECO:0007669"/>
    <property type="project" value="InterPro"/>
</dbReference>
<evidence type="ECO:0000256" key="17">
    <source>
        <dbReference type="ARBA" id="ARBA00049289"/>
    </source>
</evidence>
<dbReference type="PANTHER" id="PTHR42861">
    <property type="entry name" value="CALCIUM-TRANSPORTING ATPASE"/>
    <property type="match status" value="1"/>
</dbReference>
<dbReference type="InterPro" id="IPR023298">
    <property type="entry name" value="ATPase_P-typ_TM_dom_sf"/>
</dbReference>
<dbReference type="OrthoDB" id="9814270at2"/>
<dbReference type="Pfam" id="PF00689">
    <property type="entry name" value="Cation_ATPase_C"/>
    <property type="match status" value="1"/>
</dbReference>
<dbReference type="FunFam" id="2.70.150.10:FF:000160">
    <property type="entry name" value="Sarcoplasmic/endoplasmic reticulum calcium ATPase 1"/>
    <property type="match status" value="1"/>
</dbReference>
<dbReference type="Pfam" id="PF00702">
    <property type="entry name" value="Hydrolase"/>
    <property type="match status" value="1"/>
</dbReference>
<keyword evidence="10" id="KW-0067">ATP-binding</keyword>
<dbReference type="InterPro" id="IPR023299">
    <property type="entry name" value="ATPase_P-typ_cyto_dom_N"/>
</dbReference>
<evidence type="ECO:0000256" key="14">
    <source>
        <dbReference type="ARBA" id="ARBA00023008"/>
    </source>
</evidence>
<evidence type="ECO:0000259" key="20">
    <source>
        <dbReference type="SMART" id="SM00831"/>
    </source>
</evidence>
<dbReference type="KEGG" id="tbi:Tbis_1656"/>
<dbReference type="SUPFAM" id="SSF81653">
    <property type="entry name" value="Calcium ATPase, transduction domain A"/>
    <property type="match status" value="1"/>
</dbReference>
<evidence type="ECO:0000256" key="12">
    <source>
        <dbReference type="ARBA" id="ARBA00022967"/>
    </source>
</evidence>
<dbReference type="EMBL" id="CP001874">
    <property type="protein sequence ID" value="ADG88369.1"/>
    <property type="molecule type" value="Genomic_DNA"/>
</dbReference>
<dbReference type="Gene3D" id="2.70.150.10">
    <property type="entry name" value="Calcium-transporting ATPase, cytoplasmic transduction domain A"/>
    <property type="match status" value="1"/>
</dbReference>
<evidence type="ECO:0000256" key="10">
    <source>
        <dbReference type="ARBA" id="ARBA00022840"/>
    </source>
</evidence>
<dbReference type="GO" id="GO:0005524">
    <property type="term" value="F:ATP binding"/>
    <property type="evidence" value="ECO:0007669"/>
    <property type="project" value="UniProtKB-KW"/>
</dbReference>
<dbReference type="InterPro" id="IPR008250">
    <property type="entry name" value="ATPase_P-typ_transduc_dom_A_sf"/>
</dbReference>
<dbReference type="SFLD" id="SFLDG00002">
    <property type="entry name" value="C1.7:_P-type_atpase_like"/>
    <property type="match status" value="1"/>
</dbReference>
<dbReference type="SUPFAM" id="SSF81665">
    <property type="entry name" value="Calcium ATPase, transmembrane domain M"/>
    <property type="match status" value="1"/>
</dbReference>
<dbReference type="Pfam" id="PF00690">
    <property type="entry name" value="Cation_ATPase_N"/>
    <property type="match status" value="1"/>
</dbReference>
<reference evidence="21 22" key="1">
    <citation type="submission" date="2010-01" db="EMBL/GenBank/DDBJ databases">
        <title>The complete genome of Thermobispora bispora DSM 43833.</title>
        <authorList>
            <consortium name="US DOE Joint Genome Institute (JGI-PGF)"/>
            <person name="Lucas S."/>
            <person name="Copeland A."/>
            <person name="Lapidus A."/>
            <person name="Glavina del Rio T."/>
            <person name="Dalin E."/>
            <person name="Tice H."/>
            <person name="Bruce D."/>
            <person name="Goodwin L."/>
            <person name="Pitluck S."/>
            <person name="Kyrpides N."/>
            <person name="Mavromatis K."/>
            <person name="Ivanova N."/>
            <person name="Mikhailova N."/>
            <person name="Chertkov O."/>
            <person name="Brettin T."/>
            <person name="Detter J.C."/>
            <person name="Han C."/>
            <person name="Larimer F."/>
            <person name="Land M."/>
            <person name="Hauser L."/>
            <person name="Markowitz V."/>
            <person name="Cheng J.-F."/>
            <person name="Hugenholtz P."/>
            <person name="Woyke T."/>
            <person name="Wu D."/>
            <person name="Jando M."/>
            <person name="Schneider S."/>
            <person name="Klenk H.-P."/>
            <person name="Eisen J.A."/>
        </authorList>
    </citation>
    <scope>NUCLEOTIDE SEQUENCE [LARGE SCALE GENOMIC DNA]</scope>
    <source>
        <strain evidence="22">ATCC 19993 / DSM 43833 / CBS 139.67 / JCM 10125 / KCTC 9307 / NBRC 14880 / R51</strain>
    </source>
</reference>
<keyword evidence="9" id="KW-0187">Copper transport</keyword>
<dbReference type="InterPro" id="IPR018303">
    <property type="entry name" value="ATPase_P-typ_P_site"/>
</dbReference>
<keyword evidence="13 19" id="KW-1133">Transmembrane helix</keyword>
<evidence type="ECO:0000256" key="3">
    <source>
        <dbReference type="ARBA" id="ARBA00012517"/>
    </source>
</evidence>
<dbReference type="Gene3D" id="3.40.1110.10">
    <property type="entry name" value="Calcium-transporting ATPase, cytoplasmic domain N"/>
    <property type="match status" value="2"/>
</dbReference>
<dbReference type="InterPro" id="IPR044492">
    <property type="entry name" value="P_typ_ATPase_HD_dom"/>
</dbReference>
<evidence type="ECO:0000256" key="4">
    <source>
        <dbReference type="ARBA" id="ARBA00022448"/>
    </source>
</evidence>
<dbReference type="SFLD" id="SFLDS00003">
    <property type="entry name" value="Haloacid_Dehalogenase"/>
    <property type="match status" value="1"/>
</dbReference>
<feature type="transmembrane region" description="Helical" evidence="19">
    <location>
        <begin position="693"/>
        <end position="712"/>
    </location>
</feature>
<dbReference type="GO" id="GO:0140581">
    <property type="term" value="F:P-type monovalent copper transporter activity"/>
    <property type="evidence" value="ECO:0007669"/>
    <property type="project" value="UniProtKB-EC"/>
</dbReference>
<comment type="catalytic activity">
    <reaction evidence="17">
        <text>Cu(+)(in) + ATP + H2O = Cu(+)(out) + ADP + phosphate + H(+)</text>
        <dbReference type="Rhea" id="RHEA:25792"/>
        <dbReference type="ChEBI" id="CHEBI:15377"/>
        <dbReference type="ChEBI" id="CHEBI:15378"/>
        <dbReference type="ChEBI" id="CHEBI:30616"/>
        <dbReference type="ChEBI" id="CHEBI:43474"/>
        <dbReference type="ChEBI" id="CHEBI:49552"/>
        <dbReference type="ChEBI" id="CHEBI:456216"/>
        <dbReference type="EC" id="7.2.2.8"/>
    </reaction>
</comment>
<evidence type="ECO:0000256" key="8">
    <source>
        <dbReference type="ARBA" id="ARBA00022741"/>
    </source>
</evidence>
<dbReference type="eggNOG" id="COG0474">
    <property type="taxonomic scope" value="Bacteria"/>
</dbReference>
<feature type="transmembrane region" description="Helical" evidence="19">
    <location>
        <begin position="620"/>
        <end position="642"/>
    </location>
</feature>
<feature type="transmembrane region" description="Helical" evidence="19">
    <location>
        <begin position="654"/>
        <end position="672"/>
    </location>
</feature>
<keyword evidence="16 19" id="KW-0472">Membrane</keyword>
<dbReference type="FunFam" id="3.40.50.1000:FF:000144">
    <property type="entry name" value="copper-transporting ATPase 1 isoform X2"/>
    <property type="match status" value="1"/>
</dbReference>
<dbReference type="SMART" id="SM00831">
    <property type="entry name" value="Cation_ATPase_N"/>
    <property type="match status" value="1"/>
</dbReference>
<keyword evidence="22" id="KW-1185">Reference proteome</keyword>
<dbReference type="RefSeq" id="WP_013131902.1">
    <property type="nucleotide sequence ID" value="NC_014165.1"/>
</dbReference>
<dbReference type="SUPFAM" id="SSF53850">
    <property type="entry name" value="Periplasmic binding protein-like II"/>
    <property type="match status" value="1"/>
</dbReference>
<keyword evidence="11" id="KW-0460">Magnesium</keyword>
<evidence type="ECO:0000256" key="13">
    <source>
        <dbReference type="ARBA" id="ARBA00022989"/>
    </source>
</evidence>
<dbReference type="InterPro" id="IPR059000">
    <property type="entry name" value="ATPase_P-type_domA"/>
</dbReference>
<dbReference type="EC" id="7.2.2.8" evidence="3"/>
<dbReference type="Pfam" id="PF00122">
    <property type="entry name" value="E1-E2_ATPase"/>
    <property type="match status" value="1"/>
</dbReference>
<dbReference type="Gene3D" id="3.40.190.10">
    <property type="entry name" value="Periplasmic binding protein-like II"/>
    <property type="match status" value="1"/>
</dbReference>
<keyword evidence="14" id="KW-0186">Copper</keyword>
<feature type="transmembrane region" description="Helical" evidence="19">
    <location>
        <begin position="258"/>
        <end position="287"/>
    </location>
</feature>
<dbReference type="Proteomes" id="UP000006640">
    <property type="component" value="Chromosome"/>
</dbReference>
<feature type="transmembrane region" description="Helical" evidence="19">
    <location>
        <begin position="44"/>
        <end position="63"/>
    </location>
</feature>
<evidence type="ECO:0000313" key="21">
    <source>
        <dbReference type="EMBL" id="ADG88369.1"/>
    </source>
</evidence>
<evidence type="ECO:0000256" key="1">
    <source>
        <dbReference type="ARBA" id="ARBA00004651"/>
    </source>
</evidence>
<accession>D6YB09</accession>
<evidence type="ECO:0000256" key="15">
    <source>
        <dbReference type="ARBA" id="ARBA00023065"/>
    </source>
</evidence>
<dbReference type="PROSITE" id="PS00154">
    <property type="entry name" value="ATPASE_E1_E2"/>
    <property type="match status" value="1"/>
</dbReference>
<evidence type="ECO:0000256" key="19">
    <source>
        <dbReference type="SAM" id="Phobius"/>
    </source>
</evidence>
<organism evidence="21 22">
    <name type="scientific">Thermobispora bispora (strain ATCC 19993 / DSM 43833 / CBS 139.67 / JCM 10125 / KCTC 9307 / NBRC 14880 / R51)</name>
    <dbReference type="NCBI Taxonomy" id="469371"/>
    <lineage>
        <taxon>Bacteria</taxon>
        <taxon>Bacillati</taxon>
        <taxon>Actinomycetota</taxon>
        <taxon>Actinomycetes</taxon>
        <taxon>Streptosporangiales</taxon>
        <taxon>Streptosporangiaceae</taxon>
        <taxon>Thermobispora</taxon>
    </lineage>
</organism>
<dbReference type="SUPFAM" id="SSF56784">
    <property type="entry name" value="HAD-like"/>
    <property type="match status" value="1"/>
</dbReference>
<keyword evidence="5" id="KW-0597">Phosphoprotein</keyword>
<dbReference type="Gene3D" id="3.40.50.1000">
    <property type="entry name" value="HAD superfamily/HAD-like"/>
    <property type="match status" value="2"/>
</dbReference>
<evidence type="ECO:0000256" key="9">
    <source>
        <dbReference type="ARBA" id="ARBA00022796"/>
    </source>
</evidence>
<dbReference type="STRING" id="469371.Tbis_1656"/>
<dbReference type="HOGENOM" id="CLU_002360_1_1_11"/>
<dbReference type="InterPro" id="IPR004014">
    <property type="entry name" value="ATPase_P-typ_cation-transptr_N"/>
</dbReference>
<dbReference type="InterPro" id="IPR001757">
    <property type="entry name" value="P_typ_ATPase"/>
</dbReference>
<dbReference type="Gene3D" id="3.10.105.10">
    <property type="entry name" value="Dipeptide-binding Protein, Domain 3"/>
    <property type="match status" value="1"/>
</dbReference>
<evidence type="ECO:0000256" key="6">
    <source>
        <dbReference type="ARBA" id="ARBA00022692"/>
    </source>
</evidence>
<evidence type="ECO:0000256" key="7">
    <source>
        <dbReference type="ARBA" id="ARBA00022723"/>
    </source>
</evidence>
<keyword evidence="12" id="KW-1278">Translocase</keyword>
<dbReference type="Gene3D" id="1.20.1110.10">
    <property type="entry name" value="Calcium-transporting ATPase, transmembrane domain"/>
    <property type="match status" value="2"/>
</dbReference>
<evidence type="ECO:0000313" key="22">
    <source>
        <dbReference type="Proteomes" id="UP000006640"/>
    </source>
</evidence>
<dbReference type="AlphaFoldDB" id="D6YB09"/>
<evidence type="ECO:0000256" key="18">
    <source>
        <dbReference type="ARBA" id="ARBA00049360"/>
    </source>
</evidence>
<dbReference type="InterPro" id="IPR006068">
    <property type="entry name" value="ATPase_P-typ_cation-transptr_C"/>
</dbReference>
<feature type="domain" description="Cation-transporting P-type ATPase N-terminal" evidence="20">
    <location>
        <begin position="2"/>
        <end position="64"/>
    </location>
</feature>
<dbReference type="GO" id="GO:0005886">
    <property type="term" value="C:plasma membrane"/>
    <property type="evidence" value="ECO:0007669"/>
    <property type="project" value="UniProtKB-SubCell"/>
</dbReference>
<protein>
    <recommendedName>
        <fullName evidence="3">P-type Cu(+) transporter</fullName>
        <ecNumber evidence="3">7.2.2.8</ecNumber>
    </recommendedName>
</protein>
<dbReference type="NCBIfam" id="TIGR01494">
    <property type="entry name" value="ATPase_P-type"/>
    <property type="match status" value="3"/>
</dbReference>
<name>D6YB09_THEBD</name>
<comment type="catalytic activity">
    <reaction evidence="18">
        <text>ATP + H2O = ADP + phosphate + H(+)</text>
        <dbReference type="Rhea" id="RHEA:13065"/>
        <dbReference type="ChEBI" id="CHEBI:15377"/>
        <dbReference type="ChEBI" id="CHEBI:15378"/>
        <dbReference type="ChEBI" id="CHEBI:30616"/>
        <dbReference type="ChEBI" id="CHEBI:43474"/>
        <dbReference type="ChEBI" id="CHEBI:456216"/>
    </reaction>
</comment>
<keyword evidence="8" id="KW-0547">Nucleotide-binding</keyword>
<keyword evidence="6 19" id="KW-0812">Transmembrane</keyword>
<keyword evidence="4" id="KW-0813">Transport</keyword>
<evidence type="ECO:0000256" key="16">
    <source>
        <dbReference type="ARBA" id="ARBA00023136"/>
    </source>
</evidence>
<evidence type="ECO:0000256" key="2">
    <source>
        <dbReference type="ARBA" id="ARBA00006024"/>
    </source>
</evidence>
<sequence length="941" mass="99677">MDPAEHTVTGLSQEEAARRLAEHGPNELPRPEPPALPVRVARHLADPLSILLLIAGLVTLLVLAEVPEGAAILAILVVNIVIGVRQETKAERAIQALHTLTAPMAKVIRDGTARRIPAAEVVPGDVIEVAAGDRVPADARIIRASGLAVEEALLTGESLSAEKHPAEEPDADTPLGDQAGELFAGTLVVRGTGVAVVERTGARTQMGRIATALGGRVKGPLEVELETVSRRIGILAVAAGALMILIGLTRVARGEAALINIILAGVALAIAAVPESLAAAVTTALAVGSQRMARLGVIVRRLPAIEGLGSTTVIACDKTGTLTTGHLTVADHVAVPGANLWLAALRCNDAHDGVGDAVDVALAAAAERHGARLPPGETRLAARPFDAESRSMTTVTAAPGGRPLLTIKGAPEVVLARCAPGPETEMLARAVPELTSRGLRVLALAEKETDDLDADGLRPVGLVGLQDEIRPSAPRAIEDCRSAGIRVVMVTGDHADTARSVAAEVGIDPHPVVTGYTLRGAADRAARLREANVLARVDPQTKLDLVRALKERGEVVAMTGDGVNDAPALRHADVGVAVAGEEGTDVAREAAAVVVTNGELGTIVTGVREGRRLRHNVASIIGYLLTGNLAEIILVLAGLLLWPELVVPLYPVHLLWINLVLDGIPAIALGVDRPPGDPLHLRPNRNGLLSWRALRRIGLRALIVAALVFTVVELVRGMGWDAEHIRSQAVLTLVFARLTLAYVVRDGSPWKVRIHVPASFSDWVAAAKSISSRLRDNGVDADVLTSADYTLYLSELAAGKYDLGFWLIGLGPAPYNIFQRLFGQANGWQMFGGRLRHVPPGTEGNWMGGPETVDAGPYGRINPGELTARLNYVPKEEQRRIVRILARAANEQLPVIQLWDYVNTQFVNTTRYTDFPPDDSEALRLSSGVWMQLGMIKKRQA</sequence>
<dbReference type="PRINTS" id="PR00119">
    <property type="entry name" value="CATATPASE"/>
</dbReference>
<comment type="similarity">
    <text evidence="2">Belongs to the cation transport ATPase (P-type) (TC 3.A.3) family. Type IB subfamily.</text>
</comment>
<feature type="transmembrane region" description="Helical" evidence="19">
    <location>
        <begin position="232"/>
        <end position="252"/>
    </location>
</feature>
<dbReference type="PRINTS" id="PR00120">
    <property type="entry name" value="HATPASE"/>
</dbReference>
<dbReference type="GO" id="GO:0046872">
    <property type="term" value="F:metal ion binding"/>
    <property type="evidence" value="ECO:0007669"/>
    <property type="project" value="UniProtKB-KW"/>
</dbReference>
<gene>
    <name evidence="21" type="ordered locus">Tbis_1656</name>
</gene>
<keyword evidence="7" id="KW-0479">Metal-binding</keyword>
<proteinExistence type="inferred from homology"/>
<dbReference type="InterPro" id="IPR036412">
    <property type="entry name" value="HAD-like_sf"/>
</dbReference>
<dbReference type="SFLD" id="SFLDF00027">
    <property type="entry name" value="p-type_atpase"/>
    <property type="match status" value="1"/>
</dbReference>